<dbReference type="PANTHER" id="PTHR43081">
    <property type="entry name" value="ADENYLATE CYCLASE, TERMINAL-DIFFERENTIATION SPECIFIC-RELATED"/>
    <property type="match status" value="1"/>
</dbReference>
<feature type="domain" description="Guanylate cyclase" evidence="22">
    <location>
        <begin position="455"/>
        <end position="622"/>
    </location>
</feature>
<dbReference type="EMBL" id="CYKH01000945">
    <property type="protein sequence ID" value="CUG71318.1"/>
    <property type="molecule type" value="Genomic_DNA"/>
</dbReference>
<evidence type="ECO:0000313" key="24">
    <source>
        <dbReference type="Proteomes" id="UP000051952"/>
    </source>
</evidence>
<keyword evidence="10" id="KW-0067">ATP-binding</keyword>
<evidence type="ECO:0000256" key="2">
    <source>
        <dbReference type="ARBA" id="ARBA00001946"/>
    </source>
</evidence>
<sequence>MWTAWNPTGAAATMYSAFVTLIRQQSVVYNSANQLPSSLISAVVMNDIMPYLPGESNRVYFNRVYATRRPVFMIGEEFLNVSAPIVNVVVASTVVLEDPPLAAATNFSQYTWNLEAVFADLAHVMSNYIADTYSKQPHRVVVLSDEDASQDLAVKSLHTFQINPEVPAVRSLATLATMLDLVNDAAATAAAGTRTIVMVASRDPAVFVVALNAVTTIPDAADASSRFAKNFVIVLPANPEFLYQSVVSVNASALQNVPILFPSAYMPFWEPGNAFRVRAASLLNVSTASPILSVSSLYVSIVMFDLFTTLAVAANTQLPFAEDIVSVMYDVSTVTLNGVVLGPVYNATCSTRILASQSAERTCQCYKLLRTYGVYDFRDWLMSTATHQLDYTWTISTCEVTYKPLIVETTLNKGLVAGCATAGGLVFIAAIFYFACCFGRRNNRCAPKNPSEPFAMVFTDIQSSTALWARAPEAMGESLDQHHSMLRHLVLKYNGYEVKTIGDSFMVAFKNATNATQFALAVQMELFAAQWAPDIDDVYIALASEAHEEKMIAEDPKKAEERRMNNIGKLYQWEDTLNYPLNWNGIRVRVGMHWGMGSIKLDPVSQGYDYYGTLVNTAARVEGVGNGGQVLATNDFYVQLEHEQMNLVDVDVKPLGPQPLRGLDQPVPLYQLSPTALRSREFADLRLDVEIDVDTTDSSAHTASSAPADDTPLILMARLLKHQKNSGPMYDYLTRVLQFMDTLLRTSPIAHRKDALKHYLKKWHVTPRKPRDTKESAEVTLSFDLAALVVRVGLASEEAHGNSSHGSQANKEDAISGRSGLRRKQSYSNVIRVQSVNSYENTAAAPEHPL</sequence>
<evidence type="ECO:0000259" key="22">
    <source>
        <dbReference type="PROSITE" id="PS50125"/>
    </source>
</evidence>
<reference evidence="24" key="1">
    <citation type="submission" date="2015-09" db="EMBL/GenBank/DDBJ databases">
        <authorList>
            <consortium name="Pathogen Informatics"/>
        </authorList>
    </citation>
    <scope>NUCLEOTIDE SEQUENCE [LARGE SCALE GENOMIC DNA]</scope>
    <source>
        <strain evidence="24">Lake Konstanz</strain>
    </source>
</reference>
<dbReference type="PANTHER" id="PTHR43081:SF1">
    <property type="entry name" value="ADENYLATE CYCLASE, TERMINAL-DIFFERENTIATION SPECIFIC"/>
    <property type="match status" value="1"/>
</dbReference>
<dbReference type="GO" id="GO:0016020">
    <property type="term" value="C:membrane"/>
    <property type="evidence" value="ECO:0007669"/>
    <property type="project" value="UniProtKB-SubCell"/>
</dbReference>
<evidence type="ECO:0000256" key="7">
    <source>
        <dbReference type="ARBA" id="ARBA00022692"/>
    </source>
</evidence>
<comment type="similarity">
    <text evidence="5">Belongs to the adenylyl cyclase class-3 family.</text>
</comment>
<evidence type="ECO:0000256" key="13">
    <source>
        <dbReference type="ARBA" id="ARBA00022998"/>
    </source>
</evidence>
<evidence type="ECO:0000256" key="1">
    <source>
        <dbReference type="ARBA" id="ARBA00001593"/>
    </source>
</evidence>
<comment type="cofactor">
    <cofactor evidence="2">
        <name>Mg(2+)</name>
        <dbReference type="ChEBI" id="CHEBI:18420"/>
    </cofactor>
</comment>
<evidence type="ECO:0000256" key="6">
    <source>
        <dbReference type="ARBA" id="ARBA00012201"/>
    </source>
</evidence>
<dbReference type="FunFam" id="3.30.70.1230:FF:000022">
    <property type="entry name" value="Receptor-type adenylate cyclase GRESAG 4, putative"/>
    <property type="match status" value="1"/>
</dbReference>
<evidence type="ECO:0000256" key="9">
    <source>
        <dbReference type="ARBA" id="ARBA00022741"/>
    </source>
</evidence>
<evidence type="ECO:0000256" key="14">
    <source>
        <dbReference type="ARBA" id="ARBA00023136"/>
    </source>
</evidence>
<comment type="function">
    <text evidence="3">Could act as a receptor for an unknown ligand.</text>
</comment>
<dbReference type="InterPro" id="IPR001054">
    <property type="entry name" value="A/G_cyclase"/>
</dbReference>
<organism evidence="23 24">
    <name type="scientific">Bodo saltans</name>
    <name type="common">Flagellated protozoan</name>
    <dbReference type="NCBI Taxonomy" id="75058"/>
    <lineage>
        <taxon>Eukaryota</taxon>
        <taxon>Discoba</taxon>
        <taxon>Euglenozoa</taxon>
        <taxon>Kinetoplastea</taxon>
        <taxon>Metakinetoplastina</taxon>
        <taxon>Eubodonida</taxon>
        <taxon>Bodonidae</taxon>
        <taxon>Bodo</taxon>
    </lineage>
</organism>
<evidence type="ECO:0000313" key="23">
    <source>
        <dbReference type="EMBL" id="CUG71318.1"/>
    </source>
</evidence>
<keyword evidence="11" id="KW-0460">Magnesium</keyword>
<dbReference type="AlphaFoldDB" id="A0A0S4IZX2"/>
<keyword evidence="9" id="KW-0547">Nucleotide-binding</keyword>
<proteinExistence type="inferred from homology"/>
<dbReference type="InterPro" id="IPR050697">
    <property type="entry name" value="Adenylyl/Guanylyl_Cyclase_3/4"/>
</dbReference>
<dbReference type="OrthoDB" id="542522at2759"/>
<dbReference type="GO" id="GO:0046872">
    <property type="term" value="F:metal ion binding"/>
    <property type="evidence" value="ECO:0007669"/>
    <property type="project" value="UniProtKB-KW"/>
</dbReference>
<dbReference type="InterPro" id="IPR029787">
    <property type="entry name" value="Nucleotide_cyclase"/>
</dbReference>
<evidence type="ECO:0000256" key="18">
    <source>
        <dbReference type="ARBA" id="ARBA00032597"/>
    </source>
</evidence>
<evidence type="ECO:0000256" key="16">
    <source>
        <dbReference type="ARBA" id="ARBA00023180"/>
    </source>
</evidence>
<dbReference type="Pfam" id="PF00211">
    <property type="entry name" value="Guanylate_cyc"/>
    <property type="match status" value="1"/>
</dbReference>
<evidence type="ECO:0000256" key="12">
    <source>
        <dbReference type="ARBA" id="ARBA00022989"/>
    </source>
</evidence>
<keyword evidence="7 21" id="KW-0812">Transmembrane</keyword>
<evidence type="ECO:0000256" key="21">
    <source>
        <dbReference type="SAM" id="Phobius"/>
    </source>
</evidence>
<name>A0A0S4IZX2_BODSA</name>
<evidence type="ECO:0000256" key="10">
    <source>
        <dbReference type="ARBA" id="ARBA00022840"/>
    </source>
</evidence>
<keyword evidence="17" id="KW-0456">Lyase</keyword>
<evidence type="ECO:0000256" key="3">
    <source>
        <dbReference type="ARBA" id="ARBA00002708"/>
    </source>
</evidence>
<protein>
    <recommendedName>
        <fullName evidence="6">adenylate cyclase</fullName>
        <ecNumber evidence="6">4.6.1.1</ecNumber>
    </recommendedName>
    <alternativeName>
        <fullName evidence="18">ATP pyrophosphate-lyase</fullName>
    </alternativeName>
    <alternativeName>
        <fullName evidence="19">Adenylyl cyclase</fullName>
    </alternativeName>
</protein>
<evidence type="ECO:0000256" key="15">
    <source>
        <dbReference type="ARBA" id="ARBA00023170"/>
    </source>
</evidence>
<feature type="transmembrane region" description="Helical" evidence="21">
    <location>
        <begin position="415"/>
        <end position="438"/>
    </location>
</feature>
<keyword evidence="14 21" id="KW-0472">Membrane</keyword>
<dbReference type="GO" id="GO:0005524">
    <property type="term" value="F:ATP binding"/>
    <property type="evidence" value="ECO:0007669"/>
    <property type="project" value="UniProtKB-KW"/>
</dbReference>
<evidence type="ECO:0000256" key="4">
    <source>
        <dbReference type="ARBA" id="ARBA00004141"/>
    </source>
</evidence>
<dbReference type="GO" id="GO:0006171">
    <property type="term" value="P:cAMP biosynthetic process"/>
    <property type="evidence" value="ECO:0007669"/>
    <property type="project" value="UniProtKB-KW"/>
</dbReference>
<gene>
    <name evidence="23" type="ORF">BSAL_83710</name>
</gene>
<dbReference type="Proteomes" id="UP000051952">
    <property type="component" value="Unassembled WGS sequence"/>
</dbReference>
<dbReference type="GO" id="GO:0004016">
    <property type="term" value="F:adenylate cyclase activity"/>
    <property type="evidence" value="ECO:0007669"/>
    <property type="project" value="UniProtKB-EC"/>
</dbReference>
<keyword evidence="12 21" id="KW-1133">Transmembrane helix</keyword>
<dbReference type="SUPFAM" id="SSF55073">
    <property type="entry name" value="Nucleotide cyclase"/>
    <property type="match status" value="1"/>
</dbReference>
<dbReference type="PROSITE" id="PS50125">
    <property type="entry name" value="GUANYLATE_CYCLASE_2"/>
    <property type="match status" value="1"/>
</dbReference>
<dbReference type="SMART" id="SM00044">
    <property type="entry name" value="CYCc"/>
    <property type="match status" value="1"/>
</dbReference>
<comment type="catalytic activity">
    <reaction evidence="1">
        <text>ATP = 3',5'-cyclic AMP + diphosphate</text>
        <dbReference type="Rhea" id="RHEA:15389"/>
        <dbReference type="ChEBI" id="CHEBI:30616"/>
        <dbReference type="ChEBI" id="CHEBI:33019"/>
        <dbReference type="ChEBI" id="CHEBI:58165"/>
        <dbReference type="EC" id="4.6.1.1"/>
    </reaction>
</comment>
<keyword evidence="15 23" id="KW-0675">Receptor</keyword>
<evidence type="ECO:0000256" key="5">
    <source>
        <dbReference type="ARBA" id="ARBA00005381"/>
    </source>
</evidence>
<feature type="region of interest" description="Disordered" evidence="20">
    <location>
        <begin position="799"/>
        <end position="822"/>
    </location>
</feature>
<dbReference type="CDD" id="cd07302">
    <property type="entry name" value="CHD"/>
    <property type="match status" value="1"/>
</dbReference>
<keyword evidence="24" id="KW-1185">Reference proteome</keyword>
<comment type="subcellular location">
    <subcellularLocation>
        <location evidence="4">Membrane</location>
        <topology evidence="4">Multi-pass membrane protein</topology>
    </subcellularLocation>
</comment>
<evidence type="ECO:0000256" key="11">
    <source>
        <dbReference type="ARBA" id="ARBA00022842"/>
    </source>
</evidence>
<dbReference type="VEuPathDB" id="TriTrypDB:BSAL_83710"/>
<dbReference type="EC" id="4.6.1.1" evidence="6"/>
<evidence type="ECO:0000256" key="8">
    <source>
        <dbReference type="ARBA" id="ARBA00022723"/>
    </source>
</evidence>
<evidence type="ECO:0000256" key="20">
    <source>
        <dbReference type="SAM" id="MobiDB-lite"/>
    </source>
</evidence>
<keyword evidence="8" id="KW-0479">Metal-binding</keyword>
<dbReference type="GO" id="GO:0035556">
    <property type="term" value="P:intracellular signal transduction"/>
    <property type="evidence" value="ECO:0007669"/>
    <property type="project" value="InterPro"/>
</dbReference>
<evidence type="ECO:0000256" key="19">
    <source>
        <dbReference type="ARBA" id="ARBA00032637"/>
    </source>
</evidence>
<keyword evidence="16" id="KW-0325">Glycoprotein</keyword>
<evidence type="ECO:0000256" key="17">
    <source>
        <dbReference type="ARBA" id="ARBA00023239"/>
    </source>
</evidence>
<keyword evidence="13" id="KW-0115">cAMP biosynthesis</keyword>
<accession>A0A0S4IZX2</accession>
<dbReference type="Gene3D" id="3.30.70.1230">
    <property type="entry name" value="Nucleotide cyclase"/>
    <property type="match status" value="1"/>
</dbReference>